<proteinExistence type="predicted"/>
<dbReference type="EMBL" id="LAZR01018093">
    <property type="protein sequence ID" value="KKL97744.1"/>
    <property type="molecule type" value="Genomic_DNA"/>
</dbReference>
<accession>A0A0F9GG22</accession>
<protein>
    <submittedName>
        <fullName evidence="2">Uncharacterized protein</fullName>
    </submittedName>
</protein>
<comment type="caution">
    <text evidence="2">The sequence shown here is derived from an EMBL/GenBank/DDBJ whole genome shotgun (WGS) entry which is preliminary data.</text>
</comment>
<dbReference type="AlphaFoldDB" id="A0A0F9GG22"/>
<dbReference type="EMBL" id="LAZR01033131">
    <property type="protein sequence ID" value="KKL48970.1"/>
    <property type="molecule type" value="Genomic_DNA"/>
</dbReference>
<sequence>MTLQVKNNSVMNKFKVLNKFFRNKNKVLVLLGNRSQNGYSSTVNDVVDEFEIVIRYAYKLLEELEFDGSVIKGTKMKKNGVYYTNYMITESVISELKEISRLINEIF</sequence>
<evidence type="ECO:0000313" key="1">
    <source>
        <dbReference type="EMBL" id="KKL48970.1"/>
    </source>
</evidence>
<reference evidence="2" key="1">
    <citation type="journal article" date="2015" name="Nature">
        <title>Complex archaea that bridge the gap between prokaryotes and eukaryotes.</title>
        <authorList>
            <person name="Spang A."/>
            <person name="Saw J.H."/>
            <person name="Jorgensen S.L."/>
            <person name="Zaremba-Niedzwiedzka K."/>
            <person name="Martijn J."/>
            <person name="Lind A.E."/>
            <person name="van Eijk R."/>
            <person name="Schleper C."/>
            <person name="Guy L."/>
            <person name="Ettema T.J."/>
        </authorList>
    </citation>
    <scope>NUCLEOTIDE SEQUENCE</scope>
</reference>
<gene>
    <name evidence="2" type="ORF">LCGC14_1831370</name>
    <name evidence="1" type="ORF">LCGC14_2320190</name>
</gene>
<name>A0A0F9GG22_9ZZZZ</name>
<evidence type="ECO:0000313" key="2">
    <source>
        <dbReference type="EMBL" id="KKL97744.1"/>
    </source>
</evidence>
<organism evidence="2">
    <name type="scientific">marine sediment metagenome</name>
    <dbReference type="NCBI Taxonomy" id="412755"/>
    <lineage>
        <taxon>unclassified sequences</taxon>
        <taxon>metagenomes</taxon>
        <taxon>ecological metagenomes</taxon>
    </lineage>
</organism>